<evidence type="ECO:0000313" key="4">
    <source>
        <dbReference type="Proteomes" id="UP001151760"/>
    </source>
</evidence>
<feature type="compositionally biased region" description="Basic and acidic residues" evidence="1">
    <location>
        <begin position="314"/>
        <end position="327"/>
    </location>
</feature>
<feature type="domain" description="Reverse transcriptase Ty1/copia-type" evidence="2">
    <location>
        <begin position="36"/>
        <end position="132"/>
    </location>
</feature>
<evidence type="ECO:0000256" key="1">
    <source>
        <dbReference type="SAM" id="MobiDB-lite"/>
    </source>
</evidence>
<evidence type="ECO:0000259" key="2">
    <source>
        <dbReference type="Pfam" id="PF07727"/>
    </source>
</evidence>
<evidence type="ECO:0000313" key="3">
    <source>
        <dbReference type="EMBL" id="GJS87536.1"/>
    </source>
</evidence>
<feature type="compositionally biased region" description="Polar residues" evidence="1">
    <location>
        <begin position="283"/>
        <end position="298"/>
    </location>
</feature>
<feature type="region of interest" description="Disordered" evidence="1">
    <location>
        <begin position="454"/>
        <end position="509"/>
    </location>
</feature>
<keyword evidence="4" id="KW-1185">Reference proteome</keyword>
<dbReference type="Pfam" id="PF07727">
    <property type="entry name" value="RVT_2"/>
    <property type="match status" value="1"/>
</dbReference>
<reference evidence="3" key="1">
    <citation type="journal article" date="2022" name="Int. J. Mol. Sci.">
        <title>Draft Genome of Tanacetum Coccineum: Genomic Comparison of Closely Related Tanacetum-Family Plants.</title>
        <authorList>
            <person name="Yamashiro T."/>
            <person name="Shiraishi A."/>
            <person name="Nakayama K."/>
            <person name="Satake H."/>
        </authorList>
    </citation>
    <scope>NUCLEOTIDE SEQUENCE</scope>
</reference>
<comment type="caution">
    <text evidence="3">The sequence shown here is derived from an EMBL/GenBank/DDBJ whole genome shotgun (WGS) entry which is preliminary data.</text>
</comment>
<organism evidence="3 4">
    <name type="scientific">Tanacetum coccineum</name>
    <dbReference type="NCBI Taxonomy" id="301880"/>
    <lineage>
        <taxon>Eukaryota</taxon>
        <taxon>Viridiplantae</taxon>
        <taxon>Streptophyta</taxon>
        <taxon>Embryophyta</taxon>
        <taxon>Tracheophyta</taxon>
        <taxon>Spermatophyta</taxon>
        <taxon>Magnoliopsida</taxon>
        <taxon>eudicotyledons</taxon>
        <taxon>Gunneridae</taxon>
        <taxon>Pentapetalae</taxon>
        <taxon>asterids</taxon>
        <taxon>campanulids</taxon>
        <taxon>Asterales</taxon>
        <taxon>Asteraceae</taxon>
        <taxon>Asteroideae</taxon>
        <taxon>Anthemideae</taxon>
        <taxon>Anthemidinae</taxon>
        <taxon>Tanacetum</taxon>
    </lineage>
</organism>
<accession>A0ABQ4ZDD3</accession>
<gene>
    <name evidence="3" type="ORF">Tco_0770172</name>
</gene>
<feature type="compositionally biased region" description="Low complexity" evidence="1">
    <location>
        <begin position="488"/>
        <end position="498"/>
    </location>
</feature>
<proteinExistence type="predicted"/>
<sequence length="792" mass="91864">MLNASWIESMQYKLNQFKSHDVLRTGPNVPSLAINIIVVKWIWKNKTDTENTVIWNKSRLVAKGYRQEEGIDFEESFAPVARLEVVRIFVAYAAHKNFPIYQMDVKTEFLSGPLKEEVFVRQLDGFVDSGFPPTFNQLRKLCTVPNMPLEPDAEMKVRLRRTVCKVPGPEDTIKFMLNTQEFIYTVDMFRDILHLPMETHDNPFVAPVNIETIKAFMNKVGYQGVVDKCVLLMGIALYKGVLILDMFLLHRFLTEEIRTTYEMVFMTVDVPMNQPKKRKQSAEESSLPQTSLKITIGQQKVDEGNKDDDDSEDRLDPGSHKDKPKYVDDDDDKDNEKVDEEEGGEMGSLETRTEKIQTPISTPLRSPRTILSSDKNITQELTKTFWKTHKQVNQVLHLGVSQLTGKAIKELIENNLKPCIAATIIEDRDAFRSEVPELEVLKCKFEKSSTSSTSCREDEIHSYHDDHQEDDAPPEGEKRVKRHKASKSSKSARGSSSKHSAKDSITYVSKQQQRQEWDAWVEETVIDEDEVIPEDETPELITEFQDVDKRVPTIFDYERMRATLNDALSNQFKNAEEYACHLEQTTNFMENQIVWESRQEDIRRPVPKPLVFFGPQRNPNEPPRITKVVRITTDQPHGLDFMEQIIVMRENDKPNSFSEADFKYLNKNDIEDLYYLCQNKKVNYRETKLMNSLITFIRSRVIWERVHDFQLGIKSYQIKVNLTAPTLTFPGIEAHERYSIVDNPSTGLIYLNNKDEKQVMYLTEIVKFCDATLEKVLKEVKLKIFQSEPWRK</sequence>
<dbReference type="InterPro" id="IPR013103">
    <property type="entry name" value="RVT_2"/>
</dbReference>
<protein>
    <submittedName>
        <fullName evidence="3">Retrovirus-related pol polyprotein from transposon TNT 1-94</fullName>
    </submittedName>
</protein>
<feature type="compositionally biased region" description="Acidic residues" evidence="1">
    <location>
        <begin position="328"/>
        <end position="344"/>
    </location>
</feature>
<dbReference type="Proteomes" id="UP001151760">
    <property type="component" value="Unassembled WGS sequence"/>
</dbReference>
<feature type="compositionally biased region" description="Basic and acidic residues" evidence="1">
    <location>
        <begin position="455"/>
        <end position="467"/>
    </location>
</feature>
<name>A0ABQ4ZDD3_9ASTR</name>
<feature type="region of interest" description="Disordered" evidence="1">
    <location>
        <begin position="276"/>
        <end position="351"/>
    </location>
</feature>
<dbReference type="EMBL" id="BQNB010011205">
    <property type="protein sequence ID" value="GJS87536.1"/>
    <property type="molecule type" value="Genomic_DNA"/>
</dbReference>
<reference evidence="3" key="2">
    <citation type="submission" date="2022-01" db="EMBL/GenBank/DDBJ databases">
        <authorList>
            <person name="Yamashiro T."/>
            <person name="Shiraishi A."/>
            <person name="Satake H."/>
            <person name="Nakayama K."/>
        </authorList>
    </citation>
    <scope>NUCLEOTIDE SEQUENCE</scope>
</reference>